<dbReference type="GO" id="GO:0031507">
    <property type="term" value="P:heterochromatin formation"/>
    <property type="evidence" value="ECO:0007669"/>
    <property type="project" value="InterPro"/>
</dbReference>
<dbReference type="InterPro" id="IPR016197">
    <property type="entry name" value="Chromo-like_dom_sf"/>
</dbReference>
<evidence type="ECO:0000313" key="5">
    <source>
        <dbReference type="EMBL" id="PNY03243.1"/>
    </source>
</evidence>
<keyword evidence="2" id="KW-0539">Nucleus</keyword>
<name>A0A2K3NJN9_TRIPR</name>
<organism evidence="5 6">
    <name type="scientific">Trifolium pratense</name>
    <name type="common">Red clover</name>
    <dbReference type="NCBI Taxonomy" id="57577"/>
    <lineage>
        <taxon>Eukaryota</taxon>
        <taxon>Viridiplantae</taxon>
        <taxon>Streptophyta</taxon>
        <taxon>Embryophyta</taxon>
        <taxon>Tracheophyta</taxon>
        <taxon>Spermatophyta</taxon>
        <taxon>Magnoliopsida</taxon>
        <taxon>eudicotyledons</taxon>
        <taxon>Gunneridae</taxon>
        <taxon>Pentapetalae</taxon>
        <taxon>rosids</taxon>
        <taxon>fabids</taxon>
        <taxon>Fabales</taxon>
        <taxon>Fabaceae</taxon>
        <taxon>Papilionoideae</taxon>
        <taxon>50 kb inversion clade</taxon>
        <taxon>NPAAA clade</taxon>
        <taxon>Hologalegina</taxon>
        <taxon>IRL clade</taxon>
        <taxon>Trifolieae</taxon>
        <taxon>Trifolium</taxon>
    </lineage>
</organism>
<accession>A0A2K3NJN9</accession>
<dbReference type="PROSITE" id="PS00598">
    <property type="entry name" value="CHROMO_1"/>
    <property type="match status" value="1"/>
</dbReference>
<dbReference type="PANTHER" id="PTHR47240">
    <property type="entry name" value="CHROMO DOMAIN-CONTAINING PROTEIN LHP1"/>
    <property type="match status" value="1"/>
</dbReference>
<dbReference type="InterPro" id="IPR023779">
    <property type="entry name" value="Chromodomain_CS"/>
</dbReference>
<proteinExistence type="predicted"/>
<dbReference type="CDD" id="cd00024">
    <property type="entry name" value="CD_CSD"/>
    <property type="match status" value="1"/>
</dbReference>
<comment type="caution">
    <text evidence="5">The sequence shown here is derived from an EMBL/GenBank/DDBJ whole genome shotgun (WGS) entry which is preliminary data.</text>
</comment>
<protein>
    <submittedName>
        <fullName evidence="5">Chromo domain-containing protein LHP1-like</fullName>
    </submittedName>
</protein>
<reference evidence="5 6" key="1">
    <citation type="journal article" date="2014" name="Am. J. Bot.">
        <title>Genome assembly and annotation for red clover (Trifolium pratense; Fabaceae).</title>
        <authorList>
            <person name="Istvanek J."/>
            <person name="Jaros M."/>
            <person name="Krenek A."/>
            <person name="Repkova J."/>
        </authorList>
    </citation>
    <scope>NUCLEOTIDE SEQUENCE [LARGE SCALE GENOMIC DNA]</scope>
    <source>
        <strain evidence="6">cv. Tatra</strain>
        <tissue evidence="5">Young leaves</tissue>
    </source>
</reference>
<evidence type="ECO:0000259" key="4">
    <source>
        <dbReference type="PROSITE" id="PS50013"/>
    </source>
</evidence>
<dbReference type="Pfam" id="PF00385">
    <property type="entry name" value="Chromo"/>
    <property type="match status" value="1"/>
</dbReference>
<evidence type="ECO:0000313" key="6">
    <source>
        <dbReference type="Proteomes" id="UP000236291"/>
    </source>
</evidence>
<sequence length="316" mass="36904">MFRKITAVAPKHVPALNFPSLDDGFYEAESILQKRVRKGKVEYLVKWFGWDETDSTWEPRENLICAADLVEDFEKRKGSEKHQMLKRKHDDRSVNASEENIVKAPEKSAGFFELVSEQLPSGTASWCLHEKWRPDWKLWNVDLKGETHGDGDQTDSDDTSVHHDHNRPSEERWRKLKIPVFEGTDAYEWLNKVDRYFELKKFNDREKLQAVMVAMEGVFCPKTQVGRNLELLQIEEFRTGHRCPSKQLQVLIMAEDEYKERRPKMRWLNSSFGILVDTYVIPHLEDKQRIGSSNASMGPAAVLEQPTMLMHKRFRG</sequence>
<comment type="subcellular location">
    <subcellularLocation>
        <location evidence="1">Nucleus</location>
    </subcellularLocation>
</comment>
<feature type="compositionally biased region" description="Basic and acidic residues" evidence="3">
    <location>
        <begin position="159"/>
        <end position="169"/>
    </location>
</feature>
<dbReference type="InterPro" id="IPR044251">
    <property type="entry name" value="LHP1-like"/>
</dbReference>
<gene>
    <name evidence="5" type="ORF">L195_g026568</name>
</gene>
<dbReference type="GO" id="GO:0005634">
    <property type="term" value="C:nucleus"/>
    <property type="evidence" value="ECO:0007669"/>
    <property type="project" value="UniProtKB-SubCell"/>
</dbReference>
<reference evidence="5 6" key="2">
    <citation type="journal article" date="2017" name="Front. Plant Sci.">
        <title>Gene Classification and Mining of Molecular Markers Useful in Red Clover (Trifolium pratense) Breeding.</title>
        <authorList>
            <person name="Istvanek J."/>
            <person name="Dluhosova J."/>
            <person name="Dluhos P."/>
            <person name="Patkova L."/>
            <person name="Nedelnik J."/>
            <person name="Repkova J."/>
        </authorList>
    </citation>
    <scope>NUCLEOTIDE SEQUENCE [LARGE SCALE GENOMIC DNA]</scope>
    <source>
        <strain evidence="6">cv. Tatra</strain>
        <tissue evidence="5">Young leaves</tissue>
    </source>
</reference>
<dbReference type="SMART" id="SM00298">
    <property type="entry name" value="CHROMO"/>
    <property type="match status" value="1"/>
</dbReference>
<dbReference type="STRING" id="57577.A0A2K3NJN9"/>
<dbReference type="Gene3D" id="2.40.50.40">
    <property type="match status" value="1"/>
</dbReference>
<feature type="non-terminal residue" evidence="5">
    <location>
        <position position="316"/>
    </location>
</feature>
<evidence type="ECO:0000256" key="3">
    <source>
        <dbReference type="SAM" id="MobiDB-lite"/>
    </source>
</evidence>
<evidence type="ECO:0000256" key="1">
    <source>
        <dbReference type="ARBA" id="ARBA00004123"/>
    </source>
</evidence>
<dbReference type="EMBL" id="ASHM01022389">
    <property type="protein sequence ID" value="PNY03243.1"/>
    <property type="molecule type" value="Genomic_DNA"/>
</dbReference>
<dbReference type="PANTHER" id="PTHR47240:SF2">
    <property type="entry name" value="CHROMO DOMAIN-CONTAINING PROTEIN LHP1"/>
    <property type="match status" value="1"/>
</dbReference>
<feature type="domain" description="Chromo" evidence="4">
    <location>
        <begin position="26"/>
        <end position="85"/>
    </location>
</feature>
<dbReference type="PROSITE" id="PS50013">
    <property type="entry name" value="CHROMO_2"/>
    <property type="match status" value="1"/>
</dbReference>
<dbReference type="Proteomes" id="UP000236291">
    <property type="component" value="Unassembled WGS sequence"/>
</dbReference>
<feature type="region of interest" description="Disordered" evidence="3">
    <location>
        <begin position="148"/>
        <end position="169"/>
    </location>
</feature>
<dbReference type="InterPro" id="IPR023780">
    <property type="entry name" value="Chromo_domain"/>
</dbReference>
<evidence type="ECO:0000256" key="2">
    <source>
        <dbReference type="ARBA" id="ARBA00023242"/>
    </source>
</evidence>
<dbReference type="SUPFAM" id="SSF54160">
    <property type="entry name" value="Chromo domain-like"/>
    <property type="match status" value="1"/>
</dbReference>
<dbReference type="InterPro" id="IPR000953">
    <property type="entry name" value="Chromo/chromo_shadow_dom"/>
</dbReference>
<dbReference type="AlphaFoldDB" id="A0A2K3NJN9"/>